<reference evidence="1" key="1">
    <citation type="submission" date="2012-09" db="EMBL/GenBank/DDBJ databases">
        <title>Genome Sequence of alkane-degrading Bacterium Alcanivorax balearicus MACL04.</title>
        <authorList>
            <person name="Lai Q."/>
            <person name="Shao Z."/>
        </authorList>
    </citation>
    <scope>NUCLEOTIDE SEQUENCE</scope>
    <source>
        <strain evidence="1">MACL04</strain>
    </source>
</reference>
<sequence length="83" mass="9344">MERSDRSCSASRFSIRNSRSTAKALWWQAKLIFSTRVAWILIFDVSWSAMAVPSQPNIIEHQLTAFCAGGVNPGFCQNDYMSP</sequence>
<name>A0ABT2R428_9GAMM</name>
<organism evidence="1 2">
    <name type="scientific">Alloalcanivorax balearicus MACL04</name>
    <dbReference type="NCBI Taxonomy" id="1177182"/>
    <lineage>
        <taxon>Bacteria</taxon>
        <taxon>Pseudomonadati</taxon>
        <taxon>Pseudomonadota</taxon>
        <taxon>Gammaproteobacteria</taxon>
        <taxon>Oceanospirillales</taxon>
        <taxon>Alcanivoracaceae</taxon>
        <taxon>Alloalcanivorax</taxon>
    </lineage>
</organism>
<proteinExistence type="predicted"/>
<protein>
    <submittedName>
        <fullName evidence="1">Uncharacterized protein</fullName>
    </submittedName>
</protein>
<evidence type="ECO:0000313" key="1">
    <source>
        <dbReference type="EMBL" id="MCU5784535.1"/>
    </source>
</evidence>
<comment type="caution">
    <text evidence="1">The sequence shown here is derived from an EMBL/GenBank/DDBJ whole genome shotgun (WGS) entry which is preliminary data.</text>
</comment>
<dbReference type="EMBL" id="ARXS01000033">
    <property type="protein sequence ID" value="MCU5784535.1"/>
    <property type="molecule type" value="Genomic_DNA"/>
</dbReference>
<dbReference type="Proteomes" id="UP001064106">
    <property type="component" value="Unassembled WGS sequence"/>
</dbReference>
<gene>
    <name evidence="1" type="ORF">MA04_03835</name>
</gene>
<evidence type="ECO:0000313" key="2">
    <source>
        <dbReference type="Proteomes" id="UP001064106"/>
    </source>
</evidence>
<keyword evidence="2" id="KW-1185">Reference proteome</keyword>
<accession>A0ABT2R428</accession>